<name>A0A369JY70_HYPMA</name>
<comment type="caution">
    <text evidence="2">The sequence shown here is derived from an EMBL/GenBank/DDBJ whole genome shotgun (WGS) entry which is preliminary data.</text>
</comment>
<sequence>MPLSDIKMVTPKDLVNDPHLLLHKRGPEDTRTVFDGKVGAVVTDGQYFVVSPNMDHVYTPPLGNKREMRLRADGRYADNDYLVGPQPYSVPFCHYAAVPRKPKDPFDALAIMWWIPTRDDFDFVDGGNILAGLGRLDPIKLGRLGGLVHSIQQQVQEYKNNRNLSHGKNSPITALSTALNHAFTRLASLSTSLRQTQFGVALLQRSFLELKAHLDYLTVFHPRMTGEQPAATSVADMIGAYVFDEVVVQEFVRAGLPVWTLKQCSLLSTTRVDSLVQPRLPTTWAVLEDAIPQYQPFFTGSAVEPSALSSSSTDSIPSSGPIRTTAMSSSSQTCHTESKKQKKYGQPYPKNKPSQHGVAPIMGRNKFIEPSSSLYPPPIPAWSEALALVDRDRRNLKSGSRPVDAGYIFLDPGLFIGVSDSAKVPKFLHTWLKYREALLFRVSLGKGTAGPISAQLWRTLLNYGGEVGQGLGMNNERRQQVAGILGDCLAEKGLQLTSTVTTSWRQQQLPPDVLPPQNITQEILWELFELNFRFEFVGLDSRCNNTKDTFERQQQLIMACFPGRHGGSLLVVDVGAGDRGLAAVSWKDRAHYLLAMLKVIRSWSECPSSLVDGAEKGVEELSESVVLAMEEGLARFYTQSFFNHFARAAIVPRRLIYIDL</sequence>
<gene>
    <name evidence="2" type="ORF">Hypma_005260</name>
</gene>
<protein>
    <submittedName>
        <fullName evidence="2">Uncharacterized protein</fullName>
    </submittedName>
</protein>
<proteinExistence type="predicted"/>
<feature type="compositionally biased region" description="Low complexity" evidence="1">
    <location>
        <begin position="308"/>
        <end position="319"/>
    </location>
</feature>
<dbReference type="Proteomes" id="UP000076154">
    <property type="component" value="Unassembled WGS sequence"/>
</dbReference>
<feature type="region of interest" description="Disordered" evidence="1">
    <location>
        <begin position="308"/>
        <end position="356"/>
    </location>
</feature>
<reference evidence="2" key="1">
    <citation type="submission" date="2018-04" db="EMBL/GenBank/DDBJ databases">
        <title>Whole genome sequencing of Hypsizygus marmoreus.</title>
        <authorList>
            <person name="Choi I.-G."/>
            <person name="Min B."/>
            <person name="Kim J.-G."/>
            <person name="Kim S."/>
            <person name="Oh Y.-L."/>
            <person name="Kong W.-S."/>
            <person name="Park H."/>
            <person name="Jeong J."/>
            <person name="Song E.-S."/>
        </authorList>
    </citation>
    <scope>NUCLEOTIDE SEQUENCE [LARGE SCALE GENOMIC DNA]</scope>
    <source>
        <strain evidence="2">51987-8</strain>
    </source>
</reference>
<feature type="compositionally biased region" description="Polar residues" evidence="1">
    <location>
        <begin position="321"/>
        <end position="335"/>
    </location>
</feature>
<dbReference type="AlphaFoldDB" id="A0A369JY70"/>
<accession>A0A369JY70</accession>
<evidence type="ECO:0000313" key="2">
    <source>
        <dbReference type="EMBL" id="RDB26698.1"/>
    </source>
</evidence>
<keyword evidence="3" id="KW-1185">Reference proteome</keyword>
<dbReference type="InParanoid" id="A0A369JY70"/>
<evidence type="ECO:0000313" key="3">
    <source>
        <dbReference type="Proteomes" id="UP000076154"/>
    </source>
</evidence>
<evidence type="ECO:0000256" key="1">
    <source>
        <dbReference type="SAM" id="MobiDB-lite"/>
    </source>
</evidence>
<dbReference type="EMBL" id="LUEZ02000023">
    <property type="protein sequence ID" value="RDB26698.1"/>
    <property type="molecule type" value="Genomic_DNA"/>
</dbReference>
<organism evidence="2 3">
    <name type="scientific">Hypsizygus marmoreus</name>
    <name type="common">White beech mushroom</name>
    <name type="synonym">Agaricus marmoreus</name>
    <dbReference type="NCBI Taxonomy" id="39966"/>
    <lineage>
        <taxon>Eukaryota</taxon>
        <taxon>Fungi</taxon>
        <taxon>Dikarya</taxon>
        <taxon>Basidiomycota</taxon>
        <taxon>Agaricomycotina</taxon>
        <taxon>Agaricomycetes</taxon>
        <taxon>Agaricomycetidae</taxon>
        <taxon>Agaricales</taxon>
        <taxon>Tricholomatineae</taxon>
        <taxon>Lyophyllaceae</taxon>
        <taxon>Hypsizygus</taxon>
    </lineage>
</organism>
<dbReference type="OrthoDB" id="2634326at2759"/>